<sequence>MRYKKNKIQVKDGDNVSIYIGNFRRLGKVIKIIEPKSDDSRIWSLEEGGVLIEVEDFGLVSIHLLEDDNDIQFESRE</sequence>
<evidence type="ECO:0000313" key="1">
    <source>
        <dbReference type="EMBL" id="MCC9074414.1"/>
    </source>
</evidence>
<dbReference type="RefSeq" id="WP_229991225.1">
    <property type="nucleotide sequence ID" value="NZ_JAJJMO010000001.1"/>
</dbReference>
<keyword evidence="2" id="KW-1185">Reference proteome</keyword>
<reference evidence="1" key="1">
    <citation type="submission" date="2021-11" db="EMBL/GenBank/DDBJ databases">
        <title>Description of novel Flavobacterium species.</title>
        <authorList>
            <person name="Saticioglu I.B."/>
            <person name="Ay H."/>
            <person name="Altun S."/>
            <person name="Duman M."/>
        </authorList>
    </citation>
    <scope>NUCLEOTIDE SEQUENCE</scope>
    <source>
        <strain evidence="1">F-65</strain>
    </source>
</reference>
<dbReference type="EMBL" id="JAJJMO010000001">
    <property type="protein sequence ID" value="MCC9074414.1"/>
    <property type="molecule type" value="Genomic_DNA"/>
</dbReference>
<proteinExistence type="predicted"/>
<accession>A0ABS8N075</accession>
<protein>
    <recommendedName>
        <fullName evidence="3">KOW motif-containing protein</fullName>
    </recommendedName>
</protein>
<dbReference type="Proteomes" id="UP001430919">
    <property type="component" value="Unassembled WGS sequence"/>
</dbReference>
<evidence type="ECO:0008006" key="3">
    <source>
        <dbReference type="Google" id="ProtNLM"/>
    </source>
</evidence>
<comment type="caution">
    <text evidence="1">The sequence shown here is derived from an EMBL/GenBank/DDBJ whole genome shotgun (WGS) entry which is preliminary data.</text>
</comment>
<name>A0ABS8N075_9FLAO</name>
<evidence type="ECO:0000313" key="2">
    <source>
        <dbReference type="Proteomes" id="UP001430919"/>
    </source>
</evidence>
<gene>
    <name evidence="1" type="ORF">LNQ49_22735</name>
</gene>
<organism evidence="1 2">
    <name type="scientific">Flavobacterium pisciphilum</name>
    <dbReference type="NCBI Taxonomy" id="2893755"/>
    <lineage>
        <taxon>Bacteria</taxon>
        <taxon>Pseudomonadati</taxon>
        <taxon>Bacteroidota</taxon>
        <taxon>Flavobacteriia</taxon>
        <taxon>Flavobacteriales</taxon>
        <taxon>Flavobacteriaceae</taxon>
        <taxon>Flavobacterium</taxon>
    </lineage>
</organism>